<reference evidence="10" key="1">
    <citation type="submission" date="2021-03" db="EMBL/GenBank/DDBJ databases">
        <authorList>
            <person name="Li Z."/>
            <person name="Yang C."/>
        </authorList>
    </citation>
    <scope>NUCLEOTIDE SEQUENCE</scope>
    <source>
        <strain evidence="10">Dzin_1.0</strain>
        <tissue evidence="10">Leaf</tissue>
    </source>
</reference>
<dbReference type="Pfam" id="PF00176">
    <property type="entry name" value="SNF2-rel_dom"/>
    <property type="match status" value="1"/>
</dbReference>
<dbReference type="AlphaFoldDB" id="A0A9D5BWE3"/>
<protein>
    <submittedName>
        <fullName evidence="10">Uncharacterized protein</fullName>
    </submittedName>
</protein>
<dbReference type="InterPro" id="IPR027417">
    <property type="entry name" value="P-loop_NTPase"/>
</dbReference>
<keyword evidence="6" id="KW-0539">Nucleus</keyword>
<dbReference type="EMBL" id="JAGGNH010000010">
    <property type="protein sequence ID" value="KAJ0961781.1"/>
    <property type="molecule type" value="Genomic_DNA"/>
</dbReference>
<dbReference type="InterPro" id="IPR001650">
    <property type="entry name" value="Helicase_C-like"/>
</dbReference>
<dbReference type="InterPro" id="IPR049730">
    <property type="entry name" value="SNF2/RAD54-like_C"/>
</dbReference>
<comment type="subcellular location">
    <subcellularLocation>
        <location evidence="1">Nucleus</location>
    </subcellularLocation>
</comment>
<feature type="compositionally biased region" description="Polar residues" evidence="7">
    <location>
        <begin position="137"/>
        <end position="146"/>
    </location>
</feature>
<sequence>MCSSAASRGGGSVKRSGGGRVRVSQASGSVSRRRRHPSVVVLDEDDESSRDDSVEMISRSAESDRVAAFVDLDSDGSYERLSGEQEGGTPERSVEEVGRGSESEDLLEVGSRSAPEFSVSEGEREALGESVEEGRTSSRSAGNLGSSGVPKCTPEEGEGEEASESSGLKESRDKGVEEGPFGVEKQLLYGCVAKRTRSKFANQERVSYTKYFNDKVSYDEDDDESKEEEGEEMNGDDGDEVEGDETYQEANNAEVEDSETMGASAGAEADSFAVPLKKKKFSGIEILVSASEGKSGSGVAVSSGGSSISQRTRSRFGLAKPIRKKKKLGTIGDPYDIDVNESESIDKSESSSSDEEVERKGRKKNMAGDRMDVDGIEEGIRLKRLGKLIEKKGIQAVKDGALYKLLVDTIQNDEQELPAEFLYKQDERPSSPKELPPLIFSFGDEIPTPVEKSDAEKKMDELWADFDFAMGLNNIGSYGECPTEENNPSEAEADFTALCLQGKHQFVLDEQFGISCRNCSFVYLEMKHVLPSWKVGRTNGSEDSFAFPNGTVWDHVPQRISKILYQHQHEAFEFMWKNLAGGIQLDDVKIQATSEGVGGCVIAHAPGTGKTRLAIVFIYSYMKVFPNCRPVIVAPSGMLCTWEEEFRKLGVDLPIHNMNASVYSGKEVDYAQVLAGKERRSPKLLRALKLFSWVKSNGVLLISYSLFNQLTAEGSKNDPEISKILQEKPGLLVFDEGHTPRNERSLIWKALEKVKTEQRIILSGTLFQNNLREFYNSLVLVRPKFAQKISPRTAKICQKKVLSLDSVRDFSKGSQSILTAGMSGDCMDALEELISLIKPFMHVYKGKILDNLPGLRNCFIYLELLPHQKSTLEKLADMRNGSFENEHKISLVSIHPSLVTSCISEKENSVIDMDFLGSLRLNPNEGVKSKFVAELVRLCQARNEKVLVFSQYLDPLSLIKEQLIKLFNWSEGKEVLQMDGKISSKLRQSAIDVFNDLRSEARVLLASMKACSEGISLVGASRVVLLDVVWNPSVERQAVSRAFRLGQEKCVYTYHLITPGSGERAKHDRQAKKEHISKMVFSLDIDHNTVEKDASQAEEERILKLVSQDEILKEMIGHEKLKDMFIKIYYPPTE</sequence>
<dbReference type="CDD" id="cd18793">
    <property type="entry name" value="SF2_C_SNF"/>
    <property type="match status" value="1"/>
</dbReference>
<comment type="caution">
    <text evidence="10">The sequence shown here is derived from an EMBL/GenBank/DDBJ whole genome shotgun (WGS) entry which is preliminary data.</text>
</comment>
<evidence type="ECO:0000256" key="7">
    <source>
        <dbReference type="SAM" id="MobiDB-lite"/>
    </source>
</evidence>
<evidence type="ECO:0000313" key="11">
    <source>
        <dbReference type="Proteomes" id="UP001085076"/>
    </source>
</evidence>
<dbReference type="GO" id="GO:0080188">
    <property type="term" value="P:gene silencing by siRNA-directed DNA methylation"/>
    <property type="evidence" value="ECO:0007669"/>
    <property type="project" value="InterPro"/>
</dbReference>
<dbReference type="InterPro" id="IPR000330">
    <property type="entry name" value="SNF2_N"/>
</dbReference>
<dbReference type="Gene3D" id="3.40.50.300">
    <property type="entry name" value="P-loop containing nucleotide triphosphate hydrolases"/>
    <property type="match status" value="1"/>
</dbReference>
<feature type="compositionally biased region" description="Low complexity" evidence="7">
    <location>
        <begin position="21"/>
        <end position="30"/>
    </location>
</feature>
<dbReference type="InterPro" id="IPR014001">
    <property type="entry name" value="Helicase_ATP-bd"/>
</dbReference>
<dbReference type="OrthoDB" id="2020972at2759"/>
<dbReference type="GO" id="GO:0004386">
    <property type="term" value="F:helicase activity"/>
    <property type="evidence" value="ECO:0007669"/>
    <property type="project" value="UniProtKB-KW"/>
</dbReference>
<dbReference type="Pfam" id="PF00271">
    <property type="entry name" value="Helicase_C"/>
    <property type="match status" value="1"/>
</dbReference>
<dbReference type="PROSITE" id="PS51192">
    <property type="entry name" value="HELICASE_ATP_BIND_1"/>
    <property type="match status" value="1"/>
</dbReference>
<feature type="compositionally biased region" description="Acidic residues" evidence="7">
    <location>
        <begin position="219"/>
        <end position="247"/>
    </location>
</feature>
<feature type="region of interest" description="Disordered" evidence="7">
    <location>
        <begin position="329"/>
        <end position="370"/>
    </location>
</feature>
<evidence type="ECO:0000256" key="3">
    <source>
        <dbReference type="ARBA" id="ARBA00022801"/>
    </source>
</evidence>
<dbReference type="Gene3D" id="3.40.50.10810">
    <property type="entry name" value="Tandem AAA-ATPase domain"/>
    <property type="match status" value="1"/>
</dbReference>
<dbReference type="GO" id="GO:0005524">
    <property type="term" value="F:ATP binding"/>
    <property type="evidence" value="ECO:0007669"/>
    <property type="project" value="UniProtKB-KW"/>
</dbReference>
<dbReference type="GO" id="GO:0016787">
    <property type="term" value="F:hydrolase activity"/>
    <property type="evidence" value="ECO:0007669"/>
    <property type="project" value="UniProtKB-KW"/>
</dbReference>
<keyword evidence="4" id="KW-0347">Helicase</keyword>
<dbReference type="SMART" id="SM00487">
    <property type="entry name" value="DEXDc"/>
    <property type="match status" value="1"/>
</dbReference>
<feature type="compositionally biased region" description="Low complexity" evidence="7">
    <location>
        <begin position="292"/>
        <end position="309"/>
    </location>
</feature>
<keyword evidence="5" id="KW-0067">ATP-binding</keyword>
<evidence type="ECO:0000256" key="1">
    <source>
        <dbReference type="ARBA" id="ARBA00004123"/>
    </source>
</evidence>
<feature type="compositionally biased region" description="Basic and acidic residues" evidence="7">
    <location>
        <begin position="167"/>
        <end position="177"/>
    </location>
</feature>
<name>A0A9D5BWE3_9LILI</name>
<dbReference type="PANTHER" id="PTHR45821">
    <property type="entry name" value="SNF2 DOMAIN-CONTAINING PROTEIN CLASSY 2-RELATED"/>
    <property type="match status" value="1"/>
</dbReference>
<dbReference type="GO" id="GO:0005634">
    <property type="term" value="C:nucleus"/>
    <property type="evidence" value="ECO:0007669"/>
    <property type="project" value="UniProtKB-SubCell"/>
</dbReference>
<dbReference type="SUPFAM" id="SSF52540">
    <property type="entry name" value="P-loop containing nucleoside triphosphate hydrolases"/>
    <property type="match status" value="2"/>
</dbReference>
<organism evidence="10 11">
    <name type="scientific">Dioscorea zingiberensis</name>
    <dbReference type="NCBI Taxonomy" id="325984"/>
    <lineage>
        <taxon>Eukaryota</taxon>
        <taxon>Viridiplantae</taxon>
        <taxon>Streptophyta</taxon>
        <taxon>Embryophyta</taxon>
        <taxon>Tracheophyta</taxon>
        <taxon>Spermatophyta</taxon>
        <taxon>Magnoliopsida</taxon>
        <taxon>Liliopsida</taxon>
        <taxon>Dioscoreales</taxon>
        <taxon>Dioscoreaceae</taxon>
        <taxon>Dioscorea</taxon>
    </lineage>
</organism>
<gene>
    <name evidence="10" type="ORF">J5N97_029609</name>
</gene>
<dbReference type="Proteomes" id="UP001085076">
    <property type="component" value="Miscellaneous, Linkage group lg10"/>
</dbReference>
<keyword evidence="11" id="KW-1185">Reference proteome</keyword>
<evidence type="ECO:0000259" key="8">
    <source>
        <dbReference type="PROSITE" id="PS51192"/>
    </source>
</evidence>
<dbReference type="PANTHER" id="PTHR45821:SF5">
    <property type="entry name" value="SNF2 DOMAIN-CONTAINING PROTEIN CLASSY 4"/>
    <property type="match status" value="1"/>
</dbReference>
<evidence type="ECO:0000256" key="4">
    <source>
        <dbReference type="ARBA" id="ARBA00022806"/>
    </source>
</evidence>
<dbReference type="InterPro" id="IPR038718">
    <property type="entry name" value="SNF2-like_sf"/>
</dbReference>
<feature type="domain" description="Helicase ATP-binding" evidence="8">
    <location>
        <begin position="591"/>
        <end position="784"/>
    </location>
</feature>
<evidence type="ECO:0000256" key="2">
    <source>
        <dbReference type="ARBA" id="ARBA00022741"/>
    </source>
</evidence>
<reference evidence="10" key="2">
    <citation type="journal article" date="2022" name="Hortic Res">
        <title>The genome of Dioscorea zingiberensis sheds light on the biosynthesis, origin and evolution of the medicinally important diosgenin saponins.</title>
        <authorList>
            <person name="Li Y."/>
            <person name="Tan C."/>
            <person name="Li Z."/>
            <person name="Guo J."/>
            <person name="Li S."/>
            <person name="Chen X."/>
            <person name="Wang C."/>
            <person name="Dai X."/>
            <person name="Yang H."/>
            <person name="Song W."/>
            <person name="Hou L."/>
            <person name="Xu J."/>
            <person name="Tong Z."/>
            <person name="Xu A."/>
            <person name="Yuan X."/>
            <person name="Wang W."/>
            <person name="Yang Q."/>
            <person name="Chen L."/>
            <person name="Sun Z."/>
            <person name="Wang K."/>
            <person name="Pan B."/>
            <person name="Chen J."/>
            <person name="Bao Y."/>
            <person name="Liu F."/>
            <person name="Qi X."/>
            <person name="Gang D.R."/>
            <person name="Wen J."/>
            <person name="Li J."/>
        </authorList>
    </citation>
    <scope>NUCLEOTIDE SEQUENCE</scope>
    <source>
        <strain evidence="10">Dzin_1.0</strain>
    </source>
</reference>
<evidence type="ECO:0000256" key="5">
    <source>
        <dbReference type="ARBA" id="ARBA00022840"/>
    </source>
</evidence>
<accession>A0A9D5BWE3</accession>
<feature type="compositionally biased region" description="Gly residues" evidence="7">
    <location>
        <begin position="8"/>
        <end position="20"/>
    </location>
</feature>
<keyword evidence="3" id="KW-0378">Hydrolase</keyword>
<evidence type="ECO:0000256" key="6">
    <source>
        <dbReference type="ARBA" id="ARBA00023242"/>
    </source>
</evidence>
<feature type="compositionally biased region" description="Basic and acidic residues" evidence="7">
    <location>
        <begin position="121"/>
        <end position="136"/>
    </location>
</feature>
<proteinExistence type="predicted"/>
<evidence type="ECO:0000313" key="10">
    <source>
        <dbReference type="EMBL" id="KAJ0961781.1"/>
    </source>
</evidence>
<evidence type="ECO:0000259" key="9">
    <source>
        <dbReference type="PROSITE" id="PS51194"/>
    </source>
</evidence>
<feature type="region of interest" description="Disordered" evidence="7">
    <location>
        <begin position="1"/>
        <end position="181"/>
    </location>
</feature>
<feature type="region of interest" description="Disordered" evidence="7">
    <location>
        <begin position="292"/>
        <end position="315"/>
    </location>
</feature>
<keyword evidence="2" id="KW-0547">Nucleotide-binding</keyword>
<feature type="region of interest" description="Disordered" evidence="7">
    <location>
        <begin position="211"/>
        <end position="269"/>
    </location>
</feature>
<dbReference type="InterPro" id="IPR044567">
    <property type="entry name" value="CLSY/DRD1"/>
</dbReference>
<feature type="domain" description="Helicase C-terminal" evidence="9">
    <location>
        <begin position="931"/>
        <end position="1091"/>
    </location>
</feature>
<feature type="compositionally biased region" description="Basic and acidic residues" evidence="7">
    <location>
        <begin position="92"/>
        <end position="102"/>
    </location>
</feature>
<dbReference type="SMART" id="SM00490">
    <property type="entry name" value="HELICc"/>
    <property type="match status" value="1"/>
</dbReference>
<dbReference type="PROSITE" id="PS51194">
    <property type="entry name" value="HELICASE_CTER"/>
    <property type="match status" value="1"/>
</dbReference>